<dbReference type="OrthoDB" id="5985602at2759"/>
<dbReference type="GO" id="GO:0030178">
    <property type="term" value="P:negative regulation of Wnt signaling pathway"/>
    <property type="evidence" value="ECO:0007669"/>
    <property type="project" value="InterPro"/>
</dbReference>
<feature type="region of interest" description="Disordered" evidence="6">
    <location>
        <begin position="203"/>
        <end position="255"/>
    </location>
</feature>
<dbReference type="GO" id="GO:0017147">
    <property type="term" value="F:Wnt-protein binding"/>
    <property type="evidence" value="ECO:0007669"/>
    <property type="project" value="InterPro"/>
</dbReference>
<evidence type="ECO:0000256" key="4">
    <source>
        <dbReference type="ARBA" id="ARBA00023136"/>
    </source>
</evidence>
<dbReference type="RefSeq" id="XP_007449535.1">
    <property type="nucleotide sequence ID" value="XM_007449473.1"/>
</dbReference>
<evidence type="ECO:0000313" key="8">
    <source>
        <dbReference type="Proteomes" id="UP000265300"/>
    </source>
</evidence>
<reference evidence="9" key="1">
    <citation type="submission" date="2025-08" db="UniProtKB">
        <authorList>
            <consortium name="RefSeq"/>
        </authorList>
    </citation>
    <scope>IDENTIFICATION</scope>
</reference>
<evidence type="ECO:0000256" key="2">
    <source>
        <dbReference type="ARBA" id="ARBA00022692"/>
    </source>
</evidence>
<gene>
    <name evidence="9" type="primary">APCDD1L</name>
</gene>
<dbReference type="AlphaFoldDB" id="A0A340WRF3"/>
<evidence type="ECO:0000256" key="3">
    <source>
        <dbReference type="ARBA" id="ARBA00022729"/>
    </source>
</evidence>
<evidence type="ECO:0000256" key="5">
    <source>
        <dbReference type="ARBA" id="ARBA00023180"/>
    </source>
</evidence>
<keyword evidence="2" id="KW-0812">Transmembrane</keyword>
<dbReference type="PANTHER" id="PTHR31021:SF3">
    <property type="entry name" value="PROTEIN APCDD1-LIKE"/>
    <property type="match status" value="1"/>
</dbReference>
<dbReference type="SMART" id="SM01352">
    <property type="entry name" value="APCDDC"/>
    <property type="match status" value="2"/>
</dbReference>
<sequence length="902" mass="97949">MALTWDGDSPGPARQGLWELGRVGGCLLGDPTWATDADGRRQTARQRGVKLDTPPRFTQGVFRHLLSNPSTYAATTSQAFPAGPALCTKDRMVNGGHCFVLSESPVLKIPQLVVLGKGGQWTKKGASVVDAACVSRQPGSRHLLGSCLGQLRQAWAHPVEATSRCRGDGASGPEKTGSSPSAHLGTVFLILQGGVGIIPVLQRRKRRQGERHQSASKALSSFSHPPKHHPPDPGGLPKSAATGQPRAHASSPWGPSCHPDGMPAAMLPYACVLVLLGASPASTCLTSRLFLGPVWAQVNGGSPEALGWRPGLEEAVPGFIRGRPTAPAKAQEGPLVETPENSPAPAPPDPLQPQAWWDEAPWEGLLQEQGWRVEAAAPERSLSLLLPEASKPSPGPAAGFTPQPDPTTRILSEHHAHTAEAAGMAEGSRLRWGPHCQQLLPSRAPVTALLPPRLDGPWISTGCEVRPGPEFLTRSYTFYPSRLFRAYQFYYRDPSCREPAHSLLIKGKVRLRRASWVTRGATEADYHLHKVGVVFHSRSALLDVAGRLDQSRAGRACARRLPAAQAWLPGALYELLGAGAERDCAAALGFTMHELSLVRVQRRLQPEPRDAPRLVEELYLGDIHTDRAERRHYRPTGYQRPLQSALHHARPCPACSLIAHSDEHHPPVLPRQAALPLRLGGRWVSPGCEVRPAVLFLTRVFTFHGHNRSWEGYYHHFSDPTCRQPTFTVYAAGRYTKGTPSARVRGGTELVFQVTRARVTPMDRVTTAMLNFSEPSSCGGPGAWYLGAERDVTATNGCLPLGIRLPHVEYELFKMEEDPLGQSLLFIGQRPTDGSSPDTPEKRPTSYQAPLVLCDRVAWGCSRPPQHRPLLQTPVSGGGLGPPAAPLPFLLLVLRLAFLQWL</sequence>
<accession>A0A340WRF3</accession>
<evidence type="ECO:0000256" key="6">
    <source>
        <dbReference type="SAM" id="MobiDB-lite"/>
    </source>
</evidence>
<proteinExistence type="predicted"/>
<feature type="domain" description="APCDD1" evidence="7">
    <location>
        <begin position="672"/>
        <end position="865"/>
    </location>
</feature>
<evidence type="ECO:0000256" key="1">
    <source>
        <dbReference type="ARBA" id="ARBA00004167"/>
    </source>
</evidence>
<dbReference type="KEGG" id="lve:103088517"/>
<organism evidence="8 9">
    <name type="scientific">Lipotes vexillifer</name>
    <name type="common">Yangtze river dolphin</name>
    <dbReference type="NCBI Taxonomy" id="118797"/>
    <lineage>
        <taxon>Eukaryota</taxon>
        <taxon>Metazoa</taxon>
        <taxon>Chordata</taxon>
        <taxon>Craniata</taxon>
        <taxon>Vertebrata</taxon>
        <taxon>Euteleostomi</taxon>
        <taxon>Mammalia</taxon>
        <taxon>Eutheria</taxon>
        <taxon>Laurasiatheria</taxon>
        <taxon>Artiodactyla</taxon>
        <taxon>Whippomorpha</taxon>
        <taxon>Cetacea</taxon>
        <taxon>Odontoceti</taxon>
        <taxon>Lipotidae</taxon>
        <taxon>Lipotes</taxon>
    </lineage>
</organism>
<dbReference type="InterPro" id="IPR029405">
    <property type="entry name" value="APCDD1_dom"/>
</dbReference>
<feature type="region of interest" description="Disordered" evidence="6">
    <location>
        <begin position="162"/>
        <end position="181"/>
    </location>
</feature>
<dbReference type="Pfam" id="PF14921">
    <property type="entry name" value="APCDDC"/>
    <property type="match status" value="2"/>
</dbReference>
<dbReference type="Proteomes" id="UP000265300">
    <property type="component" value="Unplaced"/>
</dbReference>
<keyword evidence="8" id="KW-1185">Reference proteome</keyword>
<comment type="subcellular location">
    <subcellularLocation>
        <location evidence="1">Membrane</location>
        <topology evidence="1">Single-pass membrane protein</topology>
    </subcellularLocation>
</comment>
<keyword evidence="4" id="KW-0472">Membrane</keyword>
<dbReference type="GO" id="GO:0005886">
    <property type="term" value="C:plasma membrane"/>
    <property type="evidence" value="ECO:0007669"/>
    <property type="project" value="InterPro"/>
</dbReference>
<dbReference type="CTD" id="164284"/>
<evidence type="ECO:0000313" key="9">
    <source>
        <dbReference type="RefSeq" id="XP_007449535.1"/>
    </source>
</evidence>
<feature type="domain" description="APCDD1" evidence="7">
    <location>
        <begin position="435"/>
        <end position="671"/>
    </location>
</feature>
<dbReference type="InterPro" id="IPR042425">
    <property type="entry name" value="APCDD1"/>
</dbReference>
<dbReference type="PANTHER" id="PTHR31021">
    <property type="entry name" value="ADENOMATOSIS POLYPOSIS COLI DOWN-REGULATED 1"/>
    <property type="match status" value="1"/>
</dbReference>
<keyword evidence="3" id="KW-0732">Signal</keyword>
<keyword evidence="5" id="KW-0325">Glycoprotein</keyword>
<name>A0A340WRF3_LIPVE</name>
<dbReference type="InParanoid" id="A0A340WRF3"/>
<dbReference type="GeneID" id="103088517"/>
<protein>
    <submittedName>
        <fullName evidence="9">Protein APCDD1-like</fullName>
    </submittedName>
</protein>
<dbReference type="STRING" id="118797.A0A340WRF3"/>
<evidence type="ECO:0000259" key="7">
    <source>
        <dbReference type="SMART" id="SM01352"/>
    </source>
</evidence>
<feature type="region of interest" description="Disordered" evidence="6">
    <location>
        <begin position="321"/>
        <end position="349"/>
    </location>
</feature>